<evidence type="ECO:0000256" key="5">
    <source>
        <dbReference type="ARBA" id="ARBA00035648"/>
    </source>
</evidence>
<evidence type="ECO:0000256" key="1">
    <source>
        <dbReference type="ARBA" id="ARBA00001968"/>
    </source>
</evidence>
<name>A0A0L0QPG6_VIRPA</name>
<keyword evidence="2" id="KW-0540">Nuclease</keyword>
<reference evidence="9" key="1">
    <citation type="submission" date="2015-07" db="EMBL/GenBank/DDBJ databases">
        <title>Fjat-10053 dsm26.</title>
        <authorList>
            <person name="Liu B."/>
            <person name="Wang J."/>
            <person name="Zhu Y."/>
            <person name="Liu G."/>
            <person name="Chen Q."/>
            <person name="Chen Z."/>
            <person name="Lan J."/>
            <person name="Che J."/>
            <person name="Ge C."/>
            <person name="Shi H."/>
            <person name="Pan Z."/>
            <person name="Liu X."/>
        </authorList>
    </citation>
    <scope>NUCLEOTIDE SEQUENCE [LARGE SCALE GENOMIC DNA]</scope>
    <source>
        <strain evidence="9">DSM 26</strain>
    </source>
</reference>
<protein>
    <recommendedName>
        <fullName evidence="10">Stress-induced protein</fullName>
    </recommendedName>
</protein>
<dbReference type="AlphaFoldDB" id="A0A0L0QPG6"/>
<comment type="similarity">
    <text evidence="5">Belongs to the YicC/YloC family.</text>
</comment>
<sequence length="294" mass="33752">MAISMTGYGSAKVATNQLLLTVEVKTVNHRYLDISMKLPNQFGFLEENLKKMLQIYFQRGRVELYIQIHGEALMQKTVETNWDLVEQYMSQLQEMKERYQLAGELPITVITGFPDVFSVSEIENELTDAWTTILKDAVSDACQQASEMREQEGTSLSKDLQVRIHKLQQCVEKISARQAIALTTYRERIQRRVAEHFNEEPLKDPARLYQEIVLLADKGDITEEITRMNSHLTQMKQTLSLSGTIGRKLEFIAQELLREANTIGSKSVDTVTSEYTINIKSEIEKIKEQVQNVE</sequence>
<dbReference type="Proteomes" id="UP000036780">
    <property type="component" value="Unassembled WGS sequence"/>
</dbReference>
<keyword evidence="4" id="KW-0378">Hydrolase</keyword>
<feature type="domain" description="Endoribonuclease YicC-like C-terminal" evidence="7">
    <location>
        <begin position="176"/>
        <end position="294"/>
    </location>
</feature>
<accession>A0A0L0QPG6</accession>
<evidence type="ECO:0008006" key="10">
    <source>
        <dbReference type="Google" id="ProtNLM"/>
    </source>
</evidence>
<feature type="domain" description="Endoribonuclease YicC-like N-terminal" evidence="6">
    <location>
        <begin position="4"/>
        <end position="157"/>
    </location>
</feature>
<gene>
    <name evidence="8" type="ORF">AFK71_17130</name>
</gene>
<dbReference type="Pfam" id="PF08340">
    <property type="entry name" value="YicC-like_C"/>
    <property type="match status" value="1"/>
</dbReference>
<dbReference type="PANTHER" id="PTHR30636:SF3">
    <property type="entry name" value="UPF0701 PROTEIN YICC"/>
    <property type="match status" value="1"/>
</dbReference>
<dbReference type="PANTHER" id="PTHR30636">
    <property type="entry name" value="UPF0701 PROTEIN YICC"/>
    <property type="match status" value="1"/>
</dbReference>
<dbReference type="InterPro" id="IPR013527">
    <property type="entry name" value="YicC-like_N"/>
</dbReference>
<dbReference type="GO" id="GO:0016787">
    <property type="term" value="F:hydrolase activity"/>
    <property type="evidence" value="ECO:0007669"/>
    <property type="project" value="UniProtKB-KW"/>
</dbReference>
<proteinExistence type="inferred from homology"/>
<comment type="cofactor">
    <cofactor evidence="1">
        <name>a divalent metal cation</name>
        <dbReference type="ChEBI" id="CHEBI:60240"/>
    </cofactor>
</comment>
<dbReference type="EMBL" id="LGTO01000007">
    <property type="protein sequence ID" value="KNE20113.1"/>
    <property type="molecule type" value="Genomic_DNA"/>
</dbReference>
<dbReference type="RefSeq" id="WP_050352681.1">
    <property type="nucleotide sequence ID" value="NZ_BOSN01000001.1"/>
</dbReference>
<comment type="caution">
    <text evidence="8">The sequence shown here is derived from an EMBL/GenBank/DDBJ whole genome shotgun (WGS) entry which is preliminary data.</text>
</comment>
<dbReference type="NCBIfam" id="TIGR00255">
    <property type="entry name" value="YicC/YloC family endoribonuclease"/>
    <property type="match status" value="1"/>
</dbReference>
<evidence type="ECO:0000256" key="4">
    <source>
        <dbReference type="ARBA" id="ARBA00022801"/>
    </source>
</evidence>
<dbReference type="InterPro" id="IPR005229">
    <property type="entry name" value="YicC/YloC-like"/>
</dbReference>
<evidence type="ECO:0000259" key="6">
    <source>
        <dbReference type="Pfam" id="PF03755"/>
    </source>
</evidence>
<evidence type="ECO:0000313" key="9">
    <source>
        <dbReference type="Proteomes" id="UP000036780"/>
    </source>
</evidence>
<evidence type="ECO:0000259" key="7">
    <source>
        <dbReference type="Pfam" id="PF08340"/>
    </source>
</evidence>
<dbReference type="GeneID" id="66870754"/>
<dbReference type="Pfam" id="PF03755">
    <property type="entry name" value="YicC-like_N"/>
    <property type="match status" value="1"/>
</dbReference>
<dbReference type="PATRIC" id="fig|1473.5.peg.2140"/>
<evidence type="ECO:0000256" key="2">
    <source>
        <dbReference type="ARBA" id="ARBA00022722"/>
    </source>
</evidence>
<dbReference type="OrthoDB" id="9771229at2"/>
<keyword evidence="3" id="KW-0255">Endonuclease</keyword>
<dbReference type="GO" id="GO:0004521">
    <property type="term" value="F:RNA endonuclease activity"/>
    <property type="evidence" value="ECO:0007669"/>
    <property type="project" value="InterPro"/>
</dbReference>
<keyword evidence="9" id="KW-1185">Reference proteome</keyword>
<evidence type="ECO:0000313" key="8">
    <source>
        <dbReference type="EMBL" id="KNE20113.1"/>
    </source>
</evidence>
<organism evidence="8 9">
    <name type="scientific">Virgibacillus pantothenticus</name>
    <dbReference type="NCBI Taxonomy" id="1473"/>
    <lineage>
        <taxon>Bacteria</taxon>
        <taxon>Bacillati</taxon>
        <taxon>Bacillota</taxon>
        <taxon>Bacilli</taxon>
        <taxon>Bacillales</taxon>
        <taxon>Bacillaceae</taxon>
        <taxon>Virgibacillus</taxon>
    </lineage>
</organism>
<evidence type="ECO:0000256" key="3">
    <source>
        <dbReference type="ARBA" id="ARBA00022759"/>
    </source>
</evidence>
<dbReference type="InterPro" id="IPR013551">
    <property type="entry name" value="YicC-like_C"/>
</dbReference>